<dbReference type="GO" id="GO:0016791">
    <property type="term" value="F:phosphatase activity"/>
    <property type="evidence" value="ECO:0007669"/>
    <property type="project" value="TreeGrafter"/>
</dbReference>
<dbReference type="InterPro" id="IPR036412">
    <property type="entry name" value="HAD-like_sf"/>
</dbReference>
<dbReference type="EMBL" id="QRVK01000020">
    <property type="protein sequence ID" value="RGS41420.1"/>
    <property type="molecule type" value="Genomic_DNA"/>
</dbReference>
<evidence type="ECO:0000256" key="4">
    <source>
        <dbReference type="ARBA" id="ARBA00022842"/>
    </source>
</evidence>
<comment type="caution">
    <text evidence="5">The sequence shown here is derived from an EMBL/GenBank/DDBJ whole genome shotgun (WGS) entry which is preliminary data.</text>
</comment>
<dbReference type="Pfam" id="PF00702">
    <property type="entry name" value="Hydrolase"/>
    <property type="match status" value="1"/>
</dbReference>
<dbReference type="Proteomes" id="UP000283295">
    <property type="component" value="Unassembled WGS sequence"/>
</dbReference>
<dbReference type="OrthoDB" id="9794086at2"/>
<dbReference type="NCBIfam" id="TIGR01549">
    <property type="entry name" value="HAD-SF-IA-v1"/>
    <property type="match status" value="1"/>
</dbReference>
<dbReference type="InterPro" id="IPR051400">
    <property type="entry name" value="HAD-like_hydrolase"/>
</dbReference>
<comment type="cofactor">
    <cofactor evidence="1">
        <name>Mg(2+)</name>
        <dbReference type="ChEBI" id="CHEBI:18420"/>
    </cofactor>
</comment>
<keyword evidence="2" id="KW-0479">Metal-binding</keyword>
<dbReference type="GO" id="GO:0046872">
    <property type="term" value="F:metal ion binding"/>
    <property type="evidence" value="ECO:0007669"/>
    <property type="project" value="UniProtKB-KW"/>
</dbReference>
<evidence type="ECO:0000256" key="2">
    <source>
        <dbReference type="ARBA" id="ARBA00022723"/>
    </source>
</evidence>
<dbReference type="GO" id="GO:0044281">
    <property type="term" value="P:small molecule metabolic process"/>
    <property type="evidence" value="ECO:0007669"/>
    <property type="project" value="UniProtKB-ARBA"/>
</dbReference>
<dbReference type="SFLD" id="SFLDG01129">
    <property type="entry name" value="C1.5:_HAD__Beta-PGM__Phosphata"/>
    <property type="match status" value="1"/>
</dbReference>
<reference evidence="5 6" key="1">
    <citation type="submission" date="2018-08" db="EMBL/GenBank/DDBJ databases">
        <title>A genome reference for cultivated species of the human gut microbiota.</title>
        <authorList>
            <person name="Zou Y."/>
            <person name="Xue W."/>
            <person name="Luo G."/>
        </authorList>
    </citation>
    <scope>NUCLEOTIDE SEQUENCE [LARGE SCALE GENOMIC DNA]</scope>
    <source>
        <strain evidence="5 6">AF22-21</strain>
    </source>
</reference>
<accession>A0A412IR45</accession>
<name>A0A412IR45_9FIRM</name>
<sequence>MIRAIVFDLDDTLYDCLHENDKAVDDTVRYVANELLHIDEVTVMKAFEEGRDMVKDQLSAWDMAAQHNRVLYFQKMLEILGVSPFKYDLQVYNYFWNNFLNRISIFPGALEFIDDMKARGIKIGICTDMTAHIQFRKIDRLGLTGRLDAMITSEEAGIEKPNRRMFDMIATKLGVKNDEVIYVGDSYKKDVMGAKNAGMTPVWYLSLQNKTDEDVLAACNYAELRNIVNKVI</sequence>
<dbReference type="Gene3D" id="3.40.50.1000">
    <property type="entry name" value="HAD superfamily/HAD-like"/>
    <property type="match status" value="1"/>
</dbReference>
<dbReference type="Gene3D" id="1.10.150.520">
    <property type="match status" value="1"/>
</dbReference>
<evidence type="ECO:0000256" key="1">
    <source>
        <dbReference type="ARBA" id="ARBA00001946"/>
    </source>
</evidence>
<dbReference type="SUPFAM" id="SSF56784">
    <property type="entry name" value="HAD-like"/>
    <property type="match status" value="1"/>
</dbReference>
<keyword evidence="3 5" id="KW-0378">Hydrolase</keyword>
<evidence type="ECO:0000313" key="5">
    <source>
        <dbReference type="EMBL" id="RGS41420.1"/>
    </source>
</evidence>
<dbReference type="PRINTS" id="PR00413">
    <property type="entry name" value="HADHALOGNASE"/>
</dbReference>
<dbReference type="InterPro" id="IPR006439">
    <property type="entry name" value="HAD-SF_hydro_IA"/>
</dbReference>
<dbReference type="PANTHER" id="PTHR46470:SF2">
    <property type="entry name" value="GLYCERALDEHYDE 3-PHOSPHATE PHOSPHATASE"/>
    <property type="match status" value="1"/>
</dbReference>
<dbReference type="AlphaFoldDB" id="A0A412IR45"/>
<dbReference type="SFLD" id="SFLDS00003">
    <property type="entry name" value="Haloacid_Dehalogenase"/>
    <property type="match status" value="1"/>
</dbReference>
<dbReference type="PANTHER" id="PTHR46470">
    <property type="entry name" value="N-ACYLNEURAMINATE-9-PHOSPHATASE"/>
    <property type="match status" value="1"/>
</dbReference>
<evidence type="ECO:0000313" key="6">
    <source>
        <dbReference type="Proteomes" id="UP000283295"/>
    </source>
</evidence>
<dbReference type="InterPro" id="IPR023214">
    <property type="entry name" value="HAD_sf"/>
</dbReference>
<evidence type="ECO:0000256" key="3">
    <source>
        <dbReference type="ARBA" id="ARBA00022801"/>
    </source>
</evidence>
<protein>
    <submittedName>
        <fullName evidence="5">HAD family hydrolase</fullName>
    </submittedName>
</protein>
<keyword evidence="4" id="KW-0460">Magnesium</keyword>
<proteinExistence type="predicted"/>
<organism evidence="5 6">
    <name type="scientific">Coprococcus eutactus</name>
    <dbReference type="NCBI Taxonomy" id="33043"/>
    <lineage>
        <taxon>Bacteria</taxon>
        <taxon>Bacillati</taxon>
        <taxon>Bacillota</taxon>
        <taxon>Clostridia</taxon>
        <taxon>Lachnospirales</taxon>
        <taxon>Lachnospiraceae</taxon>
        <taxon>Coprococcus</taxon>
    </lineage>
</organism>
<gene>
    <name evidence="5" type="ORF">DWX94_08700</name>
</gene>